<evidence type="ECO:0000313" key="2">
    <source>
        <dbReference type="Proteomes" id="UP001162992"/>
    </source>
</evidence>
<evidence type="ECO:0000313" key="1">
    <source>
        <dbReference type="EMBL" id="KAJ7555208.1"/>
    </source>
</evidence>
<accession>A0ACC2DLP6</accession>
<gene>
    <name evidence="1" type="ORF">O6H91_05G026600</name>
</gene>
<proteinExistence type="predicted"/>
<name>A0ACC2DLP6_DIPCM</name>
<sequence length="110" mass="12049">MRRNASNAGSSQESARVCTTGEEPYSPHLCSDISTTKPPLLPLAIACVVLLVVGIIDGVLNNTNKPWYRNMLHASTQCDWVLVMVSAISNYTLWVRNPSGPFETTLSLRT</sequence>
<reference evidence="2" key="1">
    <citation type="journal article" date="2024" name="Proc. Natl. Acad. Sci. U.S.A.">
        <title>Extraordinary preservation of gene collinearity over three hundred million years revealed in homosporous lycophytes.</title>
        <authorList>
            <person name="Li C."/>
            <person name="Wickell D."/>
            <person name="Kuo L.Y."/>
            <person name="Chen X."/>
            <person name="Nie B."/>
            <person name="Liao X."/>
            <person name="Peng D."/>
            <person name="Ji J."/>
            <person name="Jenkins J."/>
            <person name="Williams M."/>
            <person name="Shu S."/>
            <person name="Plott C."/>
            <person name="Barry K."/>
            <person name="Rajasekar S."/>
            <person name="Grimwood J."/>
            <person name="Han X."/>
            <person name="Sun S."/>
            <person name="Hou Z."/>
            <person name="He W."/>
            <person name="Dai G."/>
            <person name="Sun C."/>
            <person name="Schmutz J."/>
            <person name="Leebens-Mack J.H."/>
            <person name="Li F.W."/>
            <person name="Wang L."/>
        </authorList>
    </citation>
    <scope>NUCLEOTIDE SEQUENCE [LARGE SCALE GENOMIC DNA]</scope>
    <source>
        <strain evidence="2">cv. PW_Plant_1</strain>
    </source>
</reference>
<comment type="caution">
    <text evidence="1">The sequence shown here is derived from an EMBL/GenBank/DDBJ whole genome shotgun (WGS) entry which is preliminary data.</text>
</comment>
<keyword evidence="2" id="KW-1185">Reference proteome</keyword>
<protein>
    <submittedName>
        <fullName evidence="1">Uncharacterized protein</fullName>
    </submittedName>
</protein>
<dbReference type="Proteomes" id="UP001162992">
    <property type="component" value="Chromosome 5"/>
</dbReference>
<dbReference type="EMBL" id="CM055096">
    <property type="protein sequence ID" value="KAJ7555208.1"/>
    <property type="molecule type" value="Genomic_DNA"/>
</dbReference>
<organism evidence="1 2">
    <name type="scientific">Diphasiastrum complanatum</name>
    <name type="common">Issler's clubmoss</name>
    <name type="synonym">Lycopodium complanatum</name>
    <dbReference type="NCBI Taxonomy" id="34168"/>
    <lineage>
        <taxon>Eukaryota</taxon>
        <taxon>Viridiplantae</taxon>
        <taxon>Streptophyta</taxon>
        <taxon>Embryophyta</taxon>
        <taxon>Tracheophyta</taxon>
        <taxon>Lycopodiopsida</taxon>
        <taxon>Lycopodiales</taxon>
        <taxon>Lycopodiaceae</taxon>
        <taxon>Lycopodioideae</taxon>
        <taxon>Diphasiastrum</taxon>
    </lineage>
</organism>